<feature type="compositionally biased region" description="Low complexity" evidence="1">
    <location>
        <begin position="279"/>
        <end position="293"/>
    </location>
</feature>
<feature type="compositionally biased region" description="Basic and acidic residues" evidence="1">
    <location>
        <begin position="208"/>
        <end position="223"/>
    </location>
</feature>
<feature type="region of interest" description="Disordered" evidence="1">
    <location>
        <begin position="276"/>
        <end position="375"/>
    </location>
</feature>
<dbReference type="EMBL" id="CM017328">
    <property type="protein sequence ID" value="KAE8124400.1"/>
    <property type="molecule type" value="Genomic_DNA"/>
</dbReference>
<feature type="compositionally biased region" description="Polar residues" evidence="1">
    <location>
        <begin position="53"/>
        <end position="72"/>
    </location>
</feature>
<dbReference type="InterPro" id="IPR012417">
    <property type="entry name" value="CaM-bd_dom_pln"/>
</dbReference>
<feature type="compositionally biased region" description="Polar residues" evidence="1">
    <location>
        <begin position="126"/>
        <end position="138"/>
    </location>
</feature>
<reference evidence="3 4" key="1">
    <citation type="submission" date="2019-06" db="EMBL/GenBank/DDBJ databases">
        <title>A chromosomal-level reference genome of Carpinus fangiana (Coryloideae, Betulaceae).</title>
        <authorList>
            <person name="Yang X."/>
            <person name="Wang Z."/>
            <person name="Zhang L."/>
            <person name="Hao G."/>
            <person name="Liu J."/>
            <person name="Yang Y."/>
        </authorList>
    </citation>
    <scope>NUCLEOTIDE SEQUENCE [LARGE SCALE GENOMIC DNA]</scope>
    <source>
        <strain evidence="3">Cfa_2016G</strain>
        <tissue evidence="3">Leaf</tissue>
    </source>
</reference>
<feature type="region of interest" description="Disordered" evidence="1">
    <location>
        <begin position="1"/>
        <end position="72"/>
    </location>
</feature>
<dbReference type="Proteomes" id="UP000327013">
    <property type="component" value="Chromosome 8"/>
</dbReference>
<feature type="compositionally biased region" description="Basic and acidic residues" evidence="1">
    <location>
        <begin position="188"/>
        <end position="197"/>
    </location>
</feature>
<sequence length="537" mass="59007">MAEESVETPPTPKRREAGCSHERKSETPPITPKKTVAGRGHERRGSTGMLDSPRSTGSANIPSRYLQTSPSSCHDLCKYGTKHGVEAKPRDSFRKMVTSKGGKMELLDQNSVASAEGKKKLAISPKASSDSRILQKPSNPVVIKEEVSSSTKETDVSVENAGDQNLKSVQSKPFSHPGEGSSSIQRNNEIRISRESPRSGSDSPSPRKGKELRNSKNMGEKKAWVTPTVYLHPKPSTKRVSSMNTKNGNNVVKIEPKQPSNDVVPEKTLYIIEASTDQSKCIHSSSSLPSSEKNSLRRTGSGFIAAPPFSSLSLGKKSSRHTGSGSARSSLSLSSSSFSPYEPSNSKEHGVEKLDNAEMEHKSRPRKGGKVSLDFKASPSRKLKFKRAKVVDQLHSDQDSAPRRLKFKRSVRLVGEIQNGKANTRKSGIDNGTRIKSEKDFRRSKDVQVSKRRSYCRKEIGDIENGGKMKSEKVVLKHRNVERKQKDGRSLYNNVIEETARKLVVSRKSKVKALVGAFETVISLQDTRVPSVTTMAC</sequence>
<feature type="compositionally biased region" description="Polar residues" evidence="1">
    <location>
        <begin position="238"/>
        <end position="250"/>
    </location>
</feature>
<evidence type="ECO:0000313" key="3">
    <source>
        <dbReference type="EMBL" id="KAE8124400.1"/>
    </source>
</evidence>
<dbReference type="AlphaFoldDB" id="A0A5N6RSY6"/>
<feature type="compositionally biased region" description="Low complexity" evidence="1">
    <location>
        <begin position="324"/>
        <end position="344"/>
    </location>
</feature>
<dbReference type="GO" id="GO:0005516">
    <property type="term" value="F:calmodulin binding"/>
    <property type="evidence" value="ECO:0007669"/>
    <property type="project" value="InterPro"/>
</dbReference>
<keyword evidence="4" id="KW-1185">Reference proteome</keyword>
<protein>
    <recommendedName>
        <fullName evidence="2">Calmodulin-binding domain-containing protein</fullName>
    </recommendedName>
</protein>
<organism evidence="3 4">
    <name type="scientific">Carpinus fangiana</name>
    <dbReference type="NCBI Taxonomy" id="176857"/>
    <lineage>
        <taxon>Eukaryota</taxon>
        <taxon>Viridiplantae</taxon>
        <taxon>Streptophyta</taxon>
        <taxon>Embryophyta</taxon>
        <taxon>Tracheophyta</taxon>
        <taxon>Spermatophyta</taxon>
        <taxon>Magnoliopsida</taxon>
        <taxon>eudicotyledons</taxon>
        <taxon>Gunneridae</taxon>
        <taxon>Pentapetalae</taxon>
        <taxon>rosids</taxon>
        <taxon>fabids</taxon>
        <taxon>Fagales</taxon>
        <taxon>Betulaceae</taxon>
        <taxon>Carpinus</taxon>
    </lineage>
</organism>
<feature type="compositionally biased region" description="Polar residues" evidence="1">
    <location>
        <begin position="162"/>
        <end position="173"/>
    </location>
</feature>
<name>A0A5N6RSY6_9ROSI</name>
<dbReference type="PANTHER" id="PTHR33349">
    <property type="entry name" value="EMB|CAB62594.1"/>
    <property type="match status" value="1"/>
</dbReference>
<evidence type="ECO:0000259" key="2">
    <source>
        <dbReference type="SMART" id="SM01054"/>
    </source>
</evidence>
<accession>A0A5N6RSY6</accession>
<evidence type="ECO:0000313" key="4">
    <source>
        <dbReference type="Proteomes" id="UP000327013"/>
    </source>
</evidence>
<feature type="domain" description="Calmodulin-binding" evidence="2">
    <location>
        <begin position="379"/>
        <end position="523"/>
    </location>
</feature>
<feature type="compositionally biased region" description="Basic and acidic residues" evidence="1">
    <location>
        <begin position="13"/>
        <end position="26"/>
    </location>
</feature>
<dbReference type="OrthoDB" id="766386at2759"/>
<evidence type="ECO:0000256" key="1">
    <source>
        <dbReference type="SAM" id="MobiDB-lite"/>
    </source>
</evidence>
<gene>
    <name evidence="3" type="ORF">FH972_019291</name>
</gene>
<feature type="compositionally biased region" description="Basic and acidic residues" evidence="1">
    <location>
        <begin position="345"/>
        <end position="362"/>
    </location>
</feature>
<proteinExistence type="predicted"/>
<dbReference type="SMART" id="SM01054">
    <property type="entry name" value="CaM_binding"/>
    <property type="match status" value="1"/>
</dbReference>
<dbReference type="Pfam" id="PF07839">
    <property type="entry name" value="CaM_binding"/>
    <property type="match status" value="1"/>
</dbReference>
<feature type="compositionally biased region" description="Basic and acidic residues" evidence="1">
    <location>
        <begin position="143"/>
        <end position="155"/>
    </location>
</feature>
<feature type="region of interest" description="Disordered" evidence="1">
    <location>
        <begin position="98"/>
        <end position="261"/>
    </location>
</feature>
<dbReference type="PANTHER" id="PTHR33349:SF41">
    <property type="entry name" value="EMB|CAB62594.1"/>
    <property type="match status" value="1"/>
</dbReference>